<protein>
    <recommendedName>
        <fullName evidence="2">Peptidase M1 membrane alanine aminopeptidase domain-containing protein</fullName>
    </recommendedName>
</protein>
<name>A0ABS5J262_9BACT</name>
<dbReference type="PANTHER" id="PTHR11533:SF174">
    <property type="entry name" value="PUROMYCIN-SENSITIVE AMINOPEPTIDASE-RELATED"/>
    <property type="match status" value="1"/>
</dbReference>
<dbReference type="SUPFAM" id="SSF55486">
    <property type="entry name" value="Metalloproteases ('zincins'), catalytic domain"/>
    <property type="match status" value="1"/>
</dbReference>
<feature type="domain" description="Peptidase M1 membrane alanine aminopeptidase" evidence="2">
    <location>
        <begin position="839"/>
        <end position="1045"/>
    </location>
</feature>
<dbReference type="RefSeq" id="WP_211974374.1">
    <property type="nucleotide sequence ID" value="NZ_CBFHAM010000011.1"/>
</dbReference>
<feature type="transmembrane region" description="Helical" evidence="1">
    <location>
        <begin position="548"/>
        <end position="572"/>
    </location>
</feature>
<dbReference type="Proteomes" id="UP000676386">
    <property type="component" value="Unassembled WGS sequence"/>
</dbReference>
<dbReference type="Pfam" id="PF01433">
    <property type="entry name" value="Peptidase_M1"/>
    <property type="match status" value="1"/>
</dbReference>
<dbReference type="EMBL" id="JAGTXB010000008">
    <property type="protein sequence ID" value="MBS0029285.1"/>
    <property type="molecule type" value="Genomic_DNA"/>
</dbReference>
<accession>A0ABS5J262</accession>
<evidence type="ECO:0000313" key="4">
    <source>
        <dbReference type="Proteomes" id="UP000676386"/>
    </source>
</evidence>
<keyword evidence="1" id="KW-0812">Transmembrane</keyword>
<feature type="transmembrane region" description="Helical" evidence="1">
    <location>
        <begin position="469"/>
        <end position="487"/>
    </location>
</feature>
<organism evidence="3 4">
    <name type="scientific">Chitinophaga hostae</name>
    <dbReference type="NCBI Taxonomy" id="2831022"/>
    <lineage>
        <taxon>Bacteria</taxon>
        <taxon>Pseudomonadati</taxon>
        <taxon>Bacteroidota</taxon>
        <taxon>Chitinophagia</taxon>
        <taxon>Chitinophagales</taxon>
        <taxon>Chitinophagaceae</taxon>
        <taxon>Chitinophaga</taxon>
    </lineage>
</organism>
<comment type="caution">
    <text evidence="3">The sequence shown here is derived from an EMBL/GenBank/DDBJ whole genome shotgun (WGS) entry which is preliminary data.</text>
</comment>
<feature type="transmembrane region" description="Helical" evidence="1">
    <location>
        <begin position="12"/>
        <end position="32"/>
    </location>
</feature>
<dbReference type="InterPro" id="IPR027268">
    <property type="entry name" value="Peptidase_M4/M1_CTD_sf"/>
</dbReference>
<feature type="transmembrane region" description="Helical" evidence="1">
    <location>
        <begin position="319"/>
        <end position="340"/>
    </location>
</feature>
<reference evidence="3 4" key="1">
    <citation type="submission" date="2021-04" db="EMBL/GenBank/DDBJ databases">
        <title>Chitinophaga sp. nov., isolated from the rhizosphere soil.</title>
        <authorList>
            <person name="He S."/>
        </authorList>
    </citation>
    <scope>NUCLEOTIDE SEQUENCE [LARGE SCALE GENOMIC DNA]</scope>
    <source>
        <strain evidence="3 4">2R12</strain>
    </source>
</reference>
<feature type="transmembrane region" description="Helical" evidence="1">
    <location>
        <begin position="97"/>
        <end position="122"/>
    </location>
</feature>
<feature type="transmembrane region" description="Helical" evidence="1">
    <location>
        <begin position="352"/>
        <end position="375"/>
    </location>
</feature>
<dbReference type="InterPro" id="IPR014782">
    <property type="entry name" value="Peptidase_M1_dom"/>
</dbReference>
<proteinExistence type="predicted"/>
<dbReference type="InterPro" id="IPR050344">
    <property type="entry name" value="Peptidase_M1_aminopeptidases"/>
</dbReference>
<feature type="transmembrane region" description="Helical" evidence="1">
    <location>
        <begin position="134"/>
        <end position="160"/>
    </location>
</feature>
<feature type="transmembrane region" description="Helical" evidence="1">
    <location>
        <begin position="52"/>
        <end position="76"/>
    </location>
</feature>
<dbReference type="PANTHER" id="PTHR11533">
    <property type="entry name" value="PROTEASE M1 ZINC METALLOPROTEASE"/>
    <property type="match status" value="1"/>
</dbReference>
<keyword evidence="1" id="KW-0472">Membrane</keyword>
<sequence length="1051" mass="118618">MKAIFLFDIRGYTNRFTAYLGMACFLGMGIFAGNRFNLSAGEGINFNGAYTIGFMLGMLSLSTILIATVFAQKLLFMEWDTRFDLILFSTPVGKGKFASGHFLSLLILTVFSFLLVTIGFAIGQQIRAGFSIHLLYYLYPFILFGCINSLFVCSFLSCIAWRTRSKLMMALGGMLLYVLYMVTLLFSNSPLMAQASPQSLATQQVSAMVDPFGLSAYFYDSRGLSVSQRNTVLLLPSGYFLVNRLIITAVSFVCLWLGYTGLSGTQRKVGGRSSAAAEKSFPLRQEPDFTIATRYNLRTKWQSIWSFVKINIGHTYKNIPFIASVVILLFYTGMEMYAAIEKGIRLPQQYASSGLMAVTISESFYFMGMLLMVYFAHDLFWKSSNVKFSAIENTTAHVSFRQWGHWFSCVLLLLCYTVLIIMLGLSFQWAYHYPVIDWKAYGGVVIFNTGPLILLTGMLLFINQLAPRNYIALSICILTTLAIASPLSKKIISLPLFRFLSGFNGVYSDFNGYGAYLPSFVERLIFGASVVGMLWLIYSVIKNRRLKVASLIGMLALGGGGVFSGIAFMHGYAGKDRELKPEAAARYEKLYRKYQDIPQPVVTAVTSRISLYPGKRAYTIAGSYIIKNLTTAVIHNILINFDERLHMLHAAYVSKGEEIQINQAVTALLLNHGLQPNDSAAIHFEISYSWAPVNGHQPFNAIIENGSFMRISRYYPQIGYQPQKEITDSLQRKKWGLGEATKVTTLTAPKSSTLDFIYSDMLISTDSGQTAIGTGELIAQWQLGNRSYFHYKTNEPVPFRFAVASAVYSMRRIMYKGIEISVYYHPKHDENVAHLISCAKNTLDYCQENFGAYPFRSLAFSEVSSFTSGFAATAYPANIFMTENMLFHANIKADRQQDVINELAGHELSHLWWGNNQIAPDDREGAAMLTETLAMYTEMMLYKKMHGRQKMLERVQVHQQIYDMEKGLSENRPLYKVQENDTHISYSKGALVMVKLSELIGENKVNEALRNFLLKNKYPRPRPVSIDLITELLKVSEEKYHHEIKKMFMEI</sequence>
<keyword evidence="1" id="KW-1133">Transmembrane helix</keyword>
<feature type="transmembrane region" description="Helical" evidence="1">
    <location>
        <begin position="441"/>
        <end position="462"/>
    </location>
</feature>
<feature type="transmembrane region" description="Helical" evidence="1">
    <location>
        <begin position="239"/>
        <end position="259"/>
    </location>
</feature>
<feature type="transmembrane region" description="Helical" evidence="1">
    <location>
        <begin position="524"/>
        <end position="541"/>
    </location>
</feature>
<keyword evidence="4" id="KW-1185">Reference proteome</keyword>
<gene>
    <name evidence="3" type="ORF">KE626_18320</name>
</gene>
<dbReference type="Gene3D" id="1.10.390.10">
    <property type="entry name" value="Neutral Protease Domain 2"/>
    <property type="match status" value="1"/>
</dbReference>
<evidence type="ECO:0000313" key="3">
    <source>
        <dbReference type="EMBL" id="MBS0029285.1"/>
    </source>
</evidence>
<feature type="transmembrane region" description="Helical" evidence="1">
    <location>
        <begin position="167"/>
        <end position="186"/>
    </location>
</feature>
<feature type="transmembrane region" description="Helical" evidence="1">
    <location>
        <begin position="406"/>
        <end position="429"/>
    </location>
</feature>
<evidence type="ECO:0000256" key="1">
    <source>
        <dbReference type="SAM" id="Phobius"/>
    </source>
</evidence>
<evidence type="ECO:0000259" key="2">
    <source>
        <dbReference type="Pfam" id="PF01433"/>
    </source>
</evidence>